<dbReference type="InterPro" id="IPR026366">
    <property type="entry name" value="Seleno_YedE"/>
</dbReference>
<dbReference type="AlphaFoldDB" id="A0A6I0EY47"/>
<proteinExistence type="predicted"/>
<dbReference type="OrthoDB" id="3190590at2"/>
<dbReference type="EMBL" id="WBZC01000044">
    <property type="protein sequence ID" value="KAB3532907.1"/>
    <property type="molecule type" value="Genomic_DNA"/>
</dbReference>
<feature type="transmembrane region" description="Helical" evidence="1">
    <location>
        <begin position="90"/>
        <end position="112"/>
    </location>
</feature>
<feature type="transmembrane region" description="Helical" evidence="1">
    <location>
        <begin position="226"/>
        <end position="245"/>
    </location>
</feature>
<protein>
    <submittedName>
        <fullName evidence="2">YedE-related selenium metabolism membrane protein</fullName>
    </submittedName>
</protein>
<accession>A0A6I0EY47</accession>
<evidence type="ECO:0000313" key="2">
    <source>
        <dbReference type="EMBL" id="KAB3532907.1"/>
    </source>
</evidence>
<organism evidence="2 3">
    <name type="scientific">Alkaliphilus pronyensis</name>
    <dbReference type="NCBI Taxonomy" id="1482732"/>
    <lineage>
        <taxon>Bacteria</taxon>
        <taxon>Bacillati</taxon>
        <taxon>Bacillota</taxon>
        <taxon>Clostridia</taxon>
        <taxon>Peptostreptococcales</taxon>
        <taxon>Natronincolaceae</taxon>
        <taxon>Alkaliphilus</taxon>
    </lineage>
</organism>
<dbReference type="NCBIfam" id="TIGR04112">
    <property type="entry name" value="seleno_YedE"/>
    <property type="match status" value="1"/>
</dbReference>
<comment type="caution">
    <text evidence="2">The sequence shown here is derived from an EMBL/GenBank/DDBJ whole genome shotgun (WGS) entry which is preliminary data.</text>
</comment>
<evidence type="ECO:0000256" key="1">
    <source>
        <dbReference type="SAM" id="Phobius"/>
    </source>
</evidence>
<dbReference type="Proteomes" id="UP000432715">
    <property type="component" value="Unassembled WGS sequence"/>
</dbReference>
<feature type="transmembrane region" description="Helical" evidence="1">
    <location>
        <begin position="118"/>
        <end position="136"/>
    </location>
</feature>
<sequence>MFSSKGKIIATGGIIGILSALLVKFGNPVNMGVCVACFFRDIAGSLGLHRAAVVQYIRPEISGFILGAFLIAKVKGEFKPRGGSSPMIRFVLGFFLMIGALVFLGCPLRMILRLANGDLNAITGILGYTAGIWVGIQFLKKGFTLGKSTINANATGYTMPVFAVIILLLLIAAPTFIIFSESGPGSMAAPIVLALGAGLVIGAILQRTRLCTAGGFRDVILIKDFHYMYGLIGIFAFALIGNVIFNFEAINIGFVGQPIAHNNHLWNFLGMTLTGITAVLLGGCPLRQTILAGEGDGDAAITILGLITGAAFAHNFGLAASPAGVTTNGKIAVIIGIVIAIAIGYSVVTAVKRKTDKINKEGEVEVGI</sequence>
<keyword evidence="3" id="KW-1185">Reference proteome</keyword>
<keyword evidence="1" id="KW-0812">Transmembrane</keyword>
<feature type="transmembrane region" description="Helical" evidence="1">
    <location>
        <begin position="265"/>
        <end position="286"/>
    </location>
</feature>
<name>A0A6I0EY47_9FIRM</name>
<feature type="transmembrane region" description="Helical" evidence="1">
    <location>
        <begin position="185"/>
        <end position="205"/>
    </location>
</feature>
<dbReference type="Pfam" id="PF04143">
    <property type="entry name" value="Sulf_transp"/>
    <property type="match status" value="1"/>
</dbReference>
<reference evidence="2 3" key="1">
    <citation type="submission" date="2019-10" db="EMBL/GenBank/DDBJ databases">
        <title>Alkaliphilus serpentinus sp. nov. and Alkaliphilus pronyensis sp. nov., two novel anaerobic alkaliphilic species isolated from the serpentinized-hosted hydrothermal field of the Prony Bay (New Caledonia).</title>
        <authorList>
            <person name="Postec A."/>
        </authorList>
    </citation>
    <scope>NUCLEOTIDE SEQUENCE [LARGE SCALE GENOMIC DNA]</scope>
    <source>
        <strain evidence="2 3">LacV</strain>
    </source>
</reference>
<dbReference type="RefSeq" id="WP_151861702.1">
    <property type="nucleotide sequence ID" value="NZ_WBZC01000044.1"/>
</dbReference>
<keyword evidence="1" id="KW-1133">Transmembrane helix</keyword>
<dbReference type="InterPro" id="IPR007272">
    <property type="entry name" value="Sulf_transp_TsuA/YedE"/>
</dbReference>
<evidence type="ECO:0000313" key="3">
    <source>
        <dbReference type="Proteomes" id="UP000432715"/>
    </source>
</evidence>
<feature type="transmembrane region" description="Helical" evidence="1">
    <location>
        <begin position="331"/>
        <end position="351"/>
    </location>
</feature>
<keyword evidence="1" id="KW-0472">Membrane</keyword>
<feature type="transmembrane region" description="Helical" evidence="1">
    <location>
        <begin position="157"/>
        <end position="179"/>
    </location>
</feature>
<feature type="transmembrane region" description="Helical" evidence="1">
    <location>
        <begin position="298"/>
        <end position="319"/>
    </location>
</feature>
<gene>
    <name evidence="2" type="ORF">F8154_11195</name>
</gene>